<dbReference type="OrthoDB" id="963979at2"/>
<evidence type="ECO:0000313" key="2">
    <source>
        <dbReference type="Proteomes" id="UP000198748"/>
    </source>
</evidence>
<gene>
    <name evidence="1" type="ORF">SAMN04487996_12026</name>
</gene>
<reference evidence="2" key="1">
    <citation type="submission" date="2016-10" db="EMBL/GenBank/DDBJ databases">
        <authorList>
            <person name="Varghese N."/>
            <person name="Submissions S."/>
        </authorList>
    </citation>
    <scope>NUCLEOTIDE SEQUENCE [LARGE SCALE GENOMIC DNA]</scope>
    <source>
        <strain evidence="2">DSM 25329</strain>
    </source>
</reference>
<dbReference type="STRING" id="659014.SAMN04487996_12026"/>
<protein>
    <submittedName>
        <fullName evidence="1">Uncharacterized protein</fullName>
    </submittedName>
</protein>
<dbReference type="EMBL" id="FNAN01000020">
    <property type="protein sequence ID" value="SDG57083.1"/>
    <property type="molecule type" value="Genomic_DNA"/>
</dbReference>
<name>A0A1G7VBG3_9BACT</name>
<keyword evidence="2" id="KW-1185">Reference proteome</keyword>
<dbReference type="AlphaFoldDB" id="A0A1G7VBG3"/>
<organism evidence="1 2">
    <name type="scientific">Dyadobacter soli</name>
    <dbReference type="NCBI Taxonomy" id="659014"/>
    <lineage>
        <taxon>Bacteria</taxon>
        <taxon>Pseudomonadati</taxon>
        <taxon>Bacteroidota</taxon>
        <taxon>Cytophagia</taxon>
        <taxon>Cytophagales</taxon>
        <taxon>Spirosomataceae</taxon>
        <taxon>Dyadobacter</taxon>
    </lineage>
</organism>
<dbReference type="Proteomes" id="UP000198748">
    <property type="component" value="Unassembled WGS sequence"/>
</dbReference>
<evidence type="ECO:0000313" key="1">
    <source>
        <dbReference type="EMBL" id="SDG57083.1"/>
    </source>
</evidence>
<proteinExistence type="predicted"/>
<dbReference type="RefSeq" id="WP_143016950.1">
    <property type="nucleotide sequence ID" value="NZ_FNAN01000020.1"/>
</dbReference>
<accession>A0A1G7VBG3</accession>
<sequence>MAGPTIGGEKRKNKVAPPYAFSKSMFDYRKERGYWPKSEMDFGAYNGQVIRNLYLEDFKEWYLGKSNEDSLYVHFTHAPVTSNGHVGGIPIPVKDVEIKTLYVFSQGTVNTVREKGGKNSK</sequence>